<dbReference type="Pfam" id="PF12146">
    <property type="entry name" value="Hydrolase_4"/>
    <property type="match status" value="1"/>
</dbReference>
<evidence type="ECO:0000256" key="1">
    <source>
        <dbReference type="ARBA" id="ARBA00022801"/>
    </source>
</evidence>
<reference evidence="4 5" key="1">
    <citation type="submission" date="2019-03" db="EMBL/GenBank/DDBJ databases">
        <title>Genomic Encyclopedia of Type Strains, Phase IV (KMG-IV): sequencing the most valuable type-strain genomes for metagenomic binning, comparative biology and taxonomic classification.</title>
        <authorList>
            <person name="Goeker M."/>
        </authorList>
    </citation>
    <scope>NUCLEOTIDE SEQUENCE [LARGE SCALE GENOMIC DNA]</scope>
    <source>
        <strain evidence="4 5">DSM 29481</strain>
    </source>
</reference>
<keyword evidence="5" id="KW-1185">Reference proteome</keyword>
<feature type="domain" description="Serine aminopeptidase S33" evidence="3">
    <location>
        <begin position="206"/>
        <end position="415"/>
    </location>
</feature>
<dbReference type="GO" id="GO:0052689">
    <property type="term" value="F:carboxylic ester hydrolase activity"/>
    <property type="evidence" value="ECO:0007669"/>
    <property type="project" value="TreeGrafter"/>
</dbReference>
<dbReference type="GO" id="GO:0004252">
    <property type="term" value="F:serine-type endopeptidase activity"/>
    <property type="evidence" value="ECO:0007669"/>
    <property type="project" value="InterPro"/>
</dbReference>
<dbReference type="PROSITE" id="PS00708">
    <property type="entry name" value="PRO_ENDOPEP_SER"/>
    <property type="match status" value="1"/>
</dbReference>
<keyword evidence="1" id="KW-0378">Hydrolase</keyword>
<accession>A0A4R3T497</accession>
<dbReference type="InterPro" id="IPR002471">
    <property type="entry name" value="Pept_S9_AS"/>
</dbReference>
<dbReference type="Proteomes" id="UP000295773">
    <property type="component" value="Unassembled WGS sequence"/>
</dbReference>
<evidence type="ECO:0000313" key="4">
    <source>
        <dbReference type="EMBL" id="TCU56220.1"/>
    </source>
</evidence>
<dbReference type="InterPro" id="IPR029058">
    <property type="entry name" value="AB_hydrolase_fold"/>
</dbReference>
<sequence>MKRTGWLFLLIFTLILSSCSSSNEESASDTTKTQDVTITLTQKETCEKLANIICDGDIQALQNDFTYLDEMGKAVKEKNFQTQIMSFSKSCGSVVSLQTPYAQSYQGNVAVFQPVITQKQKFNLQVTFAGDKIAGIFFRPYQLPEETMKMDGIKQKEMDLKIATGGNIKGYLCTPEKGDKFPVVILLGGSGPSDHNETIGNQKPFYELAKELGKQGIATYRFDKRTLENTFTQTDTIQQEYIEDALSAIQLMQQQKQIDKQRIYVLGHSQGGYILPRLNEQTKDIAGYIFMAAPSRPIEDSMVEQLTYLAKLDGKVDAEEQKQLDEAETVRKQIKQIASSKHDDTLYLGMTRAYLMDLATYDPVKTAEKIQVPVLLCQGLRDYQVTKTDLKRWQQAFAEKANWTIRTYATANHAMSKGSEQPSPKDYNQEAGLDVTFVKDIVQFIK</sequence>
<dbReference type="AlphaFoldDB" id="A0A4R3T497"/>
<dbReference type="EMBL" id="SMBP01000020">
    <property type="protein sequence ID" value="TCU56220.1"/>
    <property type="molecule type" value="Genomic_DNA"/>
</dbReference>
<evidence type="ECO:0000259" key="3">
    <source>
        <dbReference type="Pfam" id="PF12146"/>
    </source>
</evidence>
<evidence type="ECO:0000256" key="2">
    <source>
        <dbReference type="SAM" id="SignalP"/>
    </source>
</evidence>
<comment type="caution">
    <text evidence="4">The sequence shown here is derived from an EMBL/GenBank/DDBJ whole genome shotgun (WGS) entry which is preliminary data.</text>
</comment>
<gene>
    <name evidence="4" type="ORF">EDD61_12019</name>
</gene>
<keyword evidence="2" id="KW-0732">Signal</keyword>
<dbReference type="InterPro" id="IPR022742">
    <property type="entry name" value="Hydrolase_4"/>
</dbReference>
<dbReference type="GO" id="GO:0006508">
    <property type="term" value="P:proteolysis"/>
    <property type="evidence" value="ECO:0007669"/>
    <property type="project" value="InterPro"/>
</dbReference>
<feature type="chain" id="PRO_5039628381" description="Serine aminopeptidase S33 domain-containing protein" evidence="2">
    <location>
        <begin position="24"/>
        <end position="446"/>
    </location>
</feature>
<dbReference type="RefSeq" id="WP_132225371.1">
    <property type="nucleotide sequence ID" value="NZ_JANKBG010000019.1"/>
</dbReference>
<name>A0A4R3T497_9FIRM</name>
<protein>
    <recommendedName>
        <fullName evidence="3">Serine aminopeptidase S33 domain-containing protein</fullName>
    </recommendedName>
</protein>
<dbReference type="PANTHER" id="PTHR43265">
    <property type="entry name" value="ESTERASE ESTD"/>
    <property type="match status" value="1"/>
</dbReference>
<dbReference type="PROSITE" id="PS51257">
    <property type="entry name" value="PROKAR_LIPOPROTEIN"/>
    <property type="match status" value="1"/>
</dbReference>
<evidence type="ECO:0000313" key="5">
    <source>
        <dbReference type="Proteomes" id="UP000295773"/>
    </source>
</evidence>
<organism evidence="4 5">
    <name type="scientific">Longicatena caecimuris</name>
    <dbReference type="NCBI Taxonomy" id="1796635"/>
    <lineage>
        <taxon>Bacteria</taxon>
        <taxon>Bacillati</taxon>
        <taxon>Bacillota</taxon>
        <taxon>Erysipelotrichia</taxon>
        <taxon>Erysipelotrichales</taxon>
        <taxon>Erysipelotrichaceae</taxon>
        <taxon>Longicatena</taxon>
    </lineage>
</organism>
<dbReference type="Gene3D" id="3.40.50.1820">
    <property type="entry name" value="alpha/beta hydrolase"/>
    <property type="match status" value="1"/>
</dbReference>
<proteinExistence type="predicted"/>
<dbReference type="InterPro" id="IPR053145">
    <property type="entry name" value="AB_hydrolase_Est10"/>
</dbReference>
<dbReference type="SUPFAM" id="SSF53474">
    <property type="entry name" value="alpha/beta-Hydrolases"/>
    <property type="match status" value="1"/>
</dbReference>
<feature type="signal peptide" evidence="2">
    <location>
        <begin position="1"/>
        <end position="23"/>
    </location>
</feature>
<dbReference type="PANTHER" id="PTHR43265:SF1">
    <property type="entry name" value="ESTERASE ESTD"/>
    <property type="match status" value="1"/>
</dbReference>